<feature type="compositionally biased region" description="Low complexity" evidence="1">
    <location>
        <begin position="235"/>
        <end position="245"/>
    </location>
</feature>
<feature type="compositionally biased region" description="Basic and acidic residues" evidence="1">
    <location>
        <begin position="62"/>
        <end position="72"/>
    </location>
</feature>
<dbReference type="OrthoDB" id="1921902at2759"/>
<organism evidence="2 3">
    <name type="scientific">Genlisea aurea</name>
    <dbReference type="NCBI Taxonomy" id="192259"/>
    <lineage>
        <taxon>Eukaryota</taxon>
        <taxon>Viridiplantae</taxon>
        <taxon>Streptophyta</taxon>
        <taxon>Embryophyta</taxon>
        <taxon>Tracheophyta</taxon>
        <taxon>Spermatophyta</taxon>
        <taxon>Magnoliopsida</taxon>
        <taxon>eudicotyledons</taxon>
        <taxon>Gunneridae</taxon>
        <taxon>Pentapetalae</taxon>
        <taxon>asterids</taxon>
        <taxon>lamiids</taxon>
        <taxon>Lamiales</taxon>
        <taxon>Lentibulariaceae</taxon>
        <taxon>Genlisea</taxon>
    </lineage>
</organism>
<keyword evidence="3" id="KW-1185">Reference proteome</keyword>
<sequence>MERATKVKEKILPKAKSNTLGRNAASIEASKVSSKAKPKVSSIIASIENRNSGGQPLRRNRKPNDAFLDKSDRIRRKRVKTGEKYTPIPNSVSEKKYNAESDDPVRTTPTPPLEASISPEIQIHSNSAAPPPLCYGAGHLLSGVTDRRKCRRRGSLRATANPNTTTTPFSGTTDPVSVCEQISVPLLCEASVNWLSSPNSWEHFGNIIQTPESDSGNRTAILPPSEEDPGCPLPSSNAAGSSISSWESDATIDDKNSTVKISWKDEQAICKSDEFDRCCLDADIASPVMILDCETVVFSKKTNRKEEDPCAESYSTNGGSLIVSQDSNWTYS</sequence>
<dbReference type="AlphaFoldDB" id="S8D5H4"/>
<evidence type="ECO:0000313" key="3">
    <source>
        <dbReference type="Proteomes" id="UP000015453"/>
    </source>
</evidence>
<accession>S8D5H4</accession>
<feature type="compositionally biased region" description="Low complexity" evidence="1">
    <location>
        <begin position="29"/>
        <end position="47"/>
    </location>
</feature>
<dbReference type="PANTHER" id="PTHR36022:SF1">
    <property type="entry name" value="GPI-ANCHORED ADHESIN-LIKE PROTEIN"/>
    <property type="match status" value="1"/>
</dbReference>
<evidence type="ECO:0000256" key="1">
    <source>
        <dbReference type="SAM" id="MobiDB-lite"/>
    </source>
</evidence>
<proteinExistence type="predicted"/>
<dbReference type="EMBL" id="AUSU01000736">
    <property type="protein sequence ID" value="EPS72686.1"/>
    <property type="molecule type" value="Genomic_DNA"/>
</dbReference>
<feature type="compositionally biased region" description="Basic and acidic residues" evidence="1">
    <location>
        <begin position="93"/>
        <end position="105"/>
    </location>
</feature>
<protein>
    <submittedName>
        <fullName evidence="2">Uncharacterized protein</fullName>
    </submittedName>
</protein>
<name>S8D5H4_9LAMI</name>
<comment type="caution">
    <text evidence="2">The sequence shown here is derived from an EMBL/GenBank/DDBJ whole genome shotgun (WGS) entry which is preliminary data.</text>
</comment>
<feature type="region of interest" description="Disordered" evidence="1">
    <location>
        <begin position="1"/>
        <end position="115"/>
    </location>
</feature>
<dbReference type="PANTHER" id="PTHR36022">
    <property type="entry name" value="GPI-ANCHORED ADHESIN-LIKE PROTEIN"/>
    <property type="match status" value="1"/>
</dbReference>
<reference evidence="2 3" key="1">
    <citation type="journal article" date="2013" name="BMC Genomics">
        <title>The miniature genome of a carnivorous plant Genlisea aurea contains a low number of genes and short non-coding sequences.</title>
        <authorList>
            <person name="Leushkin E.V."/>
            <person name="Sutormin R.A."/>
            <person name="Nabieva E.R."/>
            <person name="Penin A.A."/>
            <person name="Kondrashov A.S."/>
            <person name="Logacheva M.D."/>
        </authorList>
    </citation>
    <scope>NUCLEOTIDE SEQUENCE [LARGE SCALE GENOMIC DNA]</scope>
</reference>
<feature type="compositionally biased region" description="Basic and acidic residues" evidence="1">
    <location>
        <begin position="1"/>
        <end position="12"/>
    </location>
</feature>
<gene>
    <name evidence="2" type="ORF">M569_02075</name>
</gene>
<dbReference type="Proteomes" id="UP000015453">
    <property type="component" value="Unassembled WGS sequence"/>
</dbReference>
<evidence type="ECO:0000313" key="2">
    <source>
        <dbReference type="EMBL" id="EPS72686.1"/>
    </source>
</evidence>
<feature type="region of interest" description="Disordered" evidence="1">
    <location>
        <begin position="210"/>
        <end position="245"/>
    </location>
</feature>